<protein>
    <recommendedName>
        <fullName evidence="3">Reverse transcriptase zinc-binding domain-containing protein</fullName>
    </recommendedName>
</protein>
<sequence>MLRRKNKFLDNYTCVLCQQGVEETLTHLFFVCPRPLVLTVGKQLEFSGTLLYHWERLLHKPNRILVSLFSEILSLWLHGAFGLIGI</sequence>
<evidence type="ECO:0008006" key="3">
    <source>
        <dbReference type="Google" id="ProtNLM"/>
    </source>
</evidence>
<dbReference type="EMBL" id="JACEFO010001668">
    <property type="protein sequence ID" value="KAF8723258.1"/>
    <property type="molecule type" value="Genomic_DNA"/>
</dbReference>
<dbReference type="Proteomes" id="UP000636709">
    <property type="component" value="Unassembled WGS sequence"/>
</dbReference>
<keyword evidence="2" id="KW-1185">Reference proteome</keyword>
<comment type="caution">
    <text evidence="1">The sequence shown here is derived from an EMBL/GenBank/DDBJ whole genome shotgun (WGS) entry which is preliminary data.</text>
</comment>
<evidence type="ECO:0000313" key="2">
    <source>
        <dbReference type="Proteomes" id="UP000636709"/>
    </source>
</evidence>
<accession>A0A835EYW6</accession>
<gene>
    <name evidence="1" type="ORF">HU200_021774</name>
</gene>
<reference evidence="1" key="1">
    <citation type="submission" date="2020-07" db="EMBL/GenBank/DDBJ databases">
        <title>Genome sequence and genetic diversity analysis of an under-domesticated orphan crop, white fonio (Digitaria exilis).</title>
        <authorList>
            <person name="Bennetzen J.L."/>
            <person name="Chen S."/>
            <person name="Ma X."/>
            <person name="Wang X."/>
            <person name="Yssel A.E.J."/>
            <person name="Chaluvadi S.R."/>
            <person name="Johnson M."/>
            <person name="Gangashetty P."/>
            <person name="Hamidou F."/>
            <person name="Sanogo M.D."/>
            <person name="Zwaenepoel A."/>
            <person name="Wallace J."/>
            <person name="Van De Peer Y."/>
            <person name="Van Deynze A."/>
        </authorList>
    </citation>
    <scope>NUCLEOTIDE SEQUENCE</scope>
    <source>
        <tissue evidence="1">Leaves</tissue>
    </source>
</reference>
<organism evidence="1 2">
    <name type="scientific">Digitaria exilis</name>
    <dbReference type="NCBI Taxonomy" id="1010633"/>
    <lineage>
        <taxon>Eukaryota</taxon>
        <taxon>Viridiplantae</taxon>
        <taxon>Streptophyta</taxon>
        <taxon>Embryophyta</taxon>
        <taxon>Tracheophyta</taxon>
        <taxon>Spermatophyta</taxon>
        <taxon>Magnoliopsida</taxon>
        <taxon>Liliopsida</taxon>
        <taxon>Poales</taxon>
        <taxon>Poaceae</taxon>
        <taxon>PACMAD clade</taxon>
        <taxon>Panicoideae</taxon>
        <taxon>Panicodae</taxon>
        <taxon>Paniceae</taxon>
        <taxon>Anthephorinae</taxon>
        <taxon>Digitaria</taxon>
    </lineage>
</organism>
<dbReference type="OrthoDB" id="681845at2759"/>
<name>A0A835EYW6_9POAL</name>
<evidence type="ECO:0000313" key="1">
    <source>
        <dbReference type="EMBL" id="KAF8723258.1"/>
    </source>
</evidence>
<proteinExistence type="predicted"/>
<dbReference type="AlphaFoldDB" id="A0A835EYW6"/>